<reference evidence="4 5" key="1">
    <citation type="journal article" date="2018" name="IMA Fungus">
        <title>IMA Genome-F 9: Draft genome sequence of Annulohypoxylon stygium, Aspergillus mulundensis, Berkeleyomyces basicola (syn. Thielaviopsis basicola), Ceratocystis smalleyi, two Cercospora beticola strains, Coleophoma cylindrospora, Fusarium fracticaudum, Phialophora cf. hyalina, and Morchella septimelata.</title>
        <authorList>
            <person name="Wingfield B.D."/>
            <person name="Bills G.F."/>
            <person name="Dong Y."/>
            <person name="Huang W."/>
            <person name="Nel W.J."/>
            <person name="Swalarsk-Parry B.S."/>
            <person name="Vaghefi N."/>
            <person name="Wilken P.M."/>
            <person name="An Z."/>
            <person name="de Beer Z.W."/>
            <person name="De Vos L."/>
            <person name="Chen L."/>
            <person name="Duong T.A."/>
            <person name="Gao Y."/>
            <person name="Hammerbacher A."/>
            <person name="Kikkert J.R."/>
            <person name="Li Y."/>
            <person name="Li H."/>
            <person name="Li K."/>
            <person name="Li Q."/>
            <person name="Liu X."/>
            <person name="Ma X."/>
            <person name="Naidoo K."/>
            <person name="Pethybridge S.J."/>
            <person name="Sun J."/>
            <person name="Steenkamp E.T."/>
            <person name="van der Nest M.A."/>
            <person name="van Wyk S."/>
            <person name="Wingfield M.J."/>
            <person name="Xiong C."/>
            <person name="Yue Q."/>
            <person name="Zhang X."/>
        </authorList>
    </citation>
    <scope>NUCLEOTIDE SEQUENCE [LARGE SCALE GENOMIC DNA]</scope>
    <source>
        <strain evidence="4 5">BP5796</strain>
    </source>
</reference>
<evidence type="ECO:0000313" key="5">
    <source>
        <dbReference type="Proteomes" id="UP000256328"/>
    </source>
</evidence>
<keyword evidence="5" id="KW-1185">Reference proteome</keyword>
<feature type="compositionally biased region" description="Polar residues" evidence="1">
    <location>
        <begin position="25"/>
        <end position="37"/>
    </location>
</feature>
<dbReference type="PANTHER" id="PTHR34502:SF5">
    <property type="entry name" value="DUF6594 DOMAIN-CONTAINING PROTEIN"/>
    <property type="match status" value="1"/>
</dbReference>
<evidence type="ECO:0000259" key="3">
    <source>
        <dbReference type="Pfam" id="PF20237"/>
    </source>
</evidence>
<feature type="domain" description="DUF6594" evidence="3">
    <location>
        <begin position="53"/>
        <end position="371"/>
    </location>
</feature>
<gene>
    <name evidence="4" type="ORF">BP5796_07642</name>
</gene>
<dbReference type="Proteomes" id="UP000256328">
    <property type="component" value="Unassembled WGS sequence"/>
</dbReference>
<dbReference type="EMBL" id="PDLN01000010">
    <property type="protein sequence ID" value="RDW74200.1"/>
    <property type="molecule type" value="Genomic_DNA"/>
</dbReference>
<comment type="caution">
    <text evidence="4">The sequence shown here is derived from an EMBL/GenBank/DDBJ whole genome shotgun (WGS) entry which is preliminary data.</text>
</comment>
<dbReference type="PANTHER" id="PTHR34502">
    <property type="entry name" value="DUF6594 DOMAIN-CONTAINING PROTEIN-RELATED"/>
    <property type="match status" value="1"/>
</dbReference>
<organism evidence="4 5">
    <name type="scientific">Coleophoma crateriformis</name>
    <dbReference type="NCBI Taxonomy" id="565419"/>
    <lineage>
        <taxon>Eukaryota</taxon>
        <taxon>Fungi</taxon>
        <taxon>Dikarya</taxon>
        <taxon>Ascomycota</taxon>
        <taxon>Pezizomycotina</taxon>
        <taxon>Leotiomycetes</taxon>
        <taxon>Helotiales</taxon>
        <taxon>Dermateaceae</taxon>
        <taxon>Coleophoma</taxon>
    </lineage>
</organism>
<dbReference type="OrthoDB" id="5342093at2759"/>
<dbReference type="InterPro" id="IPR046529">
    <property type="entry name" value="DUF6594"/>
</dbReference>
<dbReference type="AlphaFoldDB" id="A0A3D8RJQ2"/>
<keyword evidence="2" id="KW-1133">Transmembrane helix</keyword>
<feature type="region of interest" description="Disordered" evidence="1">
    <location>
        <begin position="1"/>
        <end position="50"/>
    </location>
</feature>
<feature type="compositionally biased region" description="Low complexity" evidence="1">
    <location>
        <begin position="1"/>
        <end position="20"/>
    </location>
</feature>
<protein>
    <recommendedName>
        <fullName evidence="3">DUF6594 domain-containing protein</fullName>
    </recommendedName>
</protein>
<proteinExistence type="predicted"/>
<feature type="transmembrane region" description="Helical" evidence="2">
    <location>
        <begin position="357"/>
        <end position="374"/>
    </location>
</feature>
<dbReference type="Pfam" id="PF20237">
    <property type="entry name" value="DUF6594"/>
    <property type="match status" value="1"/>
</dbReference>
<keyword evidence="2" id="KW-0472">Membrane</keyword>
<accession>A0A3D8RJQ2</accession>
<feature type="transmembrane region" description="Helical" evidence="2">
    <location>
        <begin position="299"/>
        <end position="320"/>
    </location>
</feature>
<sequence length="377" mass="41946">MQSLSPTTDSSTGSDTAFDTPPDSPASTGRQSATQTCDPPDANGDTNNPTEGWPLLAKLMETVPEFAILSRFEVLNLKMLLYYQAEIKRLEKNLDELEKSDHYHGKGDLKDFACDLGSLIPVGGAAASKQWTLVQRIQTLLYKYNKALLQVSQIAALPEPDPQTVESLRLWLTRTNGGDYSIVGLGADTWGDIFTEEEKDQKLIPHLLQVLRTLFWKREPTNEKYPLVKSRMVAIKAPTKLDGFTEWVVREWIPFWHKQKPKSKAIRKASGDRDAEKGNRIAKSNNFPNTITQYSENSILRFTCSVATIVACLLPTLGIYIISTVDSIHIRIVYIIGFTALFAMALVFFTSAAHPKISIFTATAAFSAVLVVFVQNA</sequence>
<keyword evidence="2" id="KW-0812">Transmembrane</keyword>
<feature type="transmembrane region" description="Helical" evidence="2">
    <location>
        <begin position="332"/>
        <end position="351"/>
    </location>
</feature>
<evidence type="ECO:0000313" key="4">
    <source>
        <dbReference type="EMBL" id="RDW74200.1"/>
    </source>
</evidence>
<evidence type="ECO:0000256" key="2">
    <source>
        <dbReference type="SAM" id="Phobius"/>
    </source>
</evidence>
<name>A0A3D8RJQ2_9HELO</name>
<evidence type="ECO:0000256" key="1">
    <source>
        <dbReference type="SAM" id="MobiDB-lite"/>
    </source>
</evidence>